<dbReference type="SMART" id="SM00418">
    <property type="entry name" value="HTH_ARSR"/>
    <property type="match status" value="1"/>
</dbReference>
<dbReference type="Pfam" id="PF12942">
    <property type="entry name" value="Archaeal_AmoA"/>
    <property type="match status" value="1"/>
</dbReference>
<dbReference type="KEGG" id="nue:C5F50_06580"/>
<name>A0A7D5R6V2_9ARCH</name>
<dbReference type="InterPro" id="IPR036388">
    <property type="entry name" value="WH-like_DNA-bd_sf"/>
</dbReference>
<accession>A0A7D5R6V2</accession>
<protein>
    <recommendedName>
        <fullName evidence="2">HTH arsR-type domain-containing protein</fullName>
    </recommendedName>
</protein>
<feature type="domain" description="HTH arsR-type" evidence="2">
    <location>
        <begin position="33"/>
        <end position="124"/>
    </location>
</feature>
<dbReference type="AlphaFoldDB" id="A0A7D5R6V2"/>
<dbReference type="Pfam" id="PF01022">
    <property type="entry name" value="HTH_5"/>
    <property type="match status" value="1"/>
</dbReference>
<dbReference type="InterPro" id="IPR036390">
    <property type="entry name" value="WH_DNA-bd_sf"/>
</dbReference>
<dbReference type="GO" id="GO:0003700">
    <property type="term" value="F:DNA-binding transcription factor activity"/>
    <property type="evidence" value="ECO:0007669"/>
    <property type="project" value="InterPro"/>
</dbReference>
<evidence type="ECO:0000313" key="4">
    <source>
        <dbReference type="Proteomes" id="UP000509478"/>
    </source>
</evidence>
<dbReference type="EMBL" id="CP026995">
    <property type="protein sequence ID" value="QLH06778.1"/>
    <property type="molecule type" value="Genomic_DNA"/>
</dbReference>
<evidence type="ECO:0000259" key="2">
    <source>
        <dbReference type="SMART" id="SM00418"/>
    </source>
</evidence>
<feature type="transmembrane region" description="Helical" evidence="1">
    <location>
        <begin position="127"/>
        <end position="148"/>
    </location>
</feature>
<proteinExistence type="predicted"/>
<dbReference type="Proteomes" id="UP000509478">
    <property type="component" value="Chromosome"/>
</dbReference>
<keyword evidence="1" id="KW-0472">Membrane</keyword>
<gene>
    <name evidence="3" type="ORF">C5F50_06580</name>
</gene>
<evidence type="ECO:0000313" key="3">
    <source>
        <dbReference type="EMBL" id="QLH06778.1"/>
    </source>
</evidence>
<feature type="transmembrane region" description="Helical" evidence="1">
    <location>
        <begin position="180"/>
        <end position="201"/>
    </location>
</feature>
<dbReference type="GeneID" id="56067745"/>
<evidence type="ECO:0000256" key="1">
    <source>
        <dbReference type="SAM" id="Phobius"/>
    </source>
</evidence>
<keyword evidence="1" id="KW-0812">Transmembrane</keyword>
<keyword evidence="4" id="KW-1185">Reference proteome</keyword>
<reference evidence="3 4" key="1">
    <citation type="submission" date="2018-02" db="EMBL/GenBank/DDBJ databases">
        <title>Complete genome of Nitrosopumilus ureaphilus PS0.</title>
        <authorList>
            <person name="Qin W."/>
            <person name="Zheng Y."/>
            <person name="Stahl D.A."/>
        </authorList>
    </citation>
    <scope>NUCLEOTIDE SEQUENCE [LARGE SCALE GENOMIC DNA]</scope>
    <source>
        <strain evidence="3 4">PS0</strain>
    </source>
</reference>
<dbReference type="RefSeq" id="WP_179370638.1">
    <property type="nucleotide sequence ID" value="NZ_CP026995.1"/>
</dbReference>
<sequence>MNTDKKITDRQTHAEYTKNRVQIFPTDDDRLKLLGEIFSNESSRKILTLLLERELTIMNISKVSGLSPNLVIHHLKKMIDSDIVIITKESKNSRGRPLRSYRAKPAIVILSKDAANRAIKSKSLQHILGKITRFASVVLAGVFTWILASSSNHTLDSAFKYPRPTLPPYMTPIEPQSGDFVFAVVMTASVIVAGLVIPYIIKQIRK</sequence>
<organism evidence="3 4">
    <name type="scientific">Nitrosopumilus ureiphilus</name>
    <dbReference type="NCBI Taxonomy" id="1470067"/>
    <lineage>
        <taxon>Archaea</taxon>
        <taxon>Nitrososphaerota</taxon>
        <taxon>Nitrososphaeria</taxon>
        <taxon>Nitrosopumilales</taxon>
        <taxon>Nitrosopumilaceae</taxon>
        <taxon>Nitrosopumilus</taxon>
    </lineage>
</organism>
<dbReference type="InterPro" id="IPR024656">
    <property type="entry name" value="AmoA_arc"/>
</dbReference>
<dbReference type="SUPFAM" id="SSF46785">
    <property type="entry name" value="Winged helix' DNA-binding domain"/>
    <property type="match status" value="1"/>
</dbReference>
<keyword evidence="1" id="KW-1133">Transmembrane helix</keyword>
<dbReference type="InterPro" id="IPR001845">
    <property type="entry name" value="HTH_ArsR_DNA-bd_dom"/>
</dbReference>
<dbReference type="Gene3D" id="1.10.10.10">
    <property type="entry name" value="Winged helix-like DNA-binding domain superfamily/Winged helix DNA-binding domain"/>
    <property type="match status" value="1"/>
</dbReference>